<dbReference type="InterPro" id="IPR029045">
    <property type="entry name" value="ClpP/crotonase-like_dom_sf"/>
</dbReference>
<dbReference type="Pfam" id="PF01972">
    <property type="entry name" value="SDH_protease"/>
    <property type="match status" value="1"/>
</dbReference>
<dbReference type="InterPro" id="IPR002825">
    <property type="entry name" value="Pept_S49_ser-pept_pro"/>
</dbReference>
<dbReference type="PANTHER" id="PTHR35984">
    <property type="entry name" value="PERIPLASMIC SERINE PROTEASE"/>
    <property type="match status" value="1"/>
</dbReference>
<dbReference type="EMBL" id="JBFNQD010000002">
    <property type="protein sequence ID" value="MEW9305455.1"/>
    <property type="molecule type" value="Genomic_DNA"/>
</dbReference>
<protein>
    <recommendedName>
        <fullName evidence="3">Serine dehydrogenase proteinase</fullName>
    </recommendedName>
</protein>
<sequence length="258" mass="28557">MFWVQQKDRYLRQLLIRDIEEITGRRLIVYFANRYLPSDIDPRDVAIMPEILHDLHGAPTDLFLETTGGFTDATEGLVSLITNTISDLRVIVPNAAKSNGTLLCLAARSIMMGGASELGPIEPHLNGIPSTILNTPEIAAQNFPLHMSGRFALNQTRALATTLLQRGMMKNANPAAIDAAVAALSSREKYHSHGSVIDYREAKALGLEVEYLPPEEELWQRIWLLYSMYDFDSRQNGYVKVFEGRASSTAVAAPPNAS</sequence>
<accession>A0ABV3PIM8</accession>
<proteinExistence type="predicted"/>
<dbReference type="Proteomes" id="UP001555786">
    <property type="component" value="Unassembled WGS sequence"/>
</dbReference>
<evidence type="ECO:0000313" key="1">
    <source>
        <dbReference type="EMBL" id="MEW9305455.1"/>
    </source>
</evidence>
<reference evidence="1 2" key="1">
    <citation type="submission" date="2024-07" db="EMBL/GenBank/DDBJ databases">
        <title>Description of Labrys sedimenti sp. nov., isolated from a diclofenac-degrading enrichment culture.</title>
        <authorList>
            <person name="Tancsics A."/>
            <person name="Csepanyi A."/>
        </authorList>
    </citation>
    <scope>NUCLEOTIDE SEQUENCE [LARGE SCALE GENOMIC DNA]</scope>
    <source>
        <strain evidence="1 2">LMG 23578</strain>
    </source>
</reference>
<comment type="caution">
    <text evidence="1">The sequence shown here is derived from an EMBL/GenBank/DDBJ whole genome shotgun (WGS) entry which is preliminary data.</text>
</comment>
<evidence type="ECO:0008006" key="3">
    <source>
        <dbReference type="Google" id="ProtNLM"/>
    </source>
</evidence>
<organism evidence="1 2">
    <name type="scientific">Labrys neptuniae</name>
    <dbReference type="NCBI Taxonomy" id="376174"/>
    <lineage>
        <taxon>Bacteria</taxon>
        <taxon>Pseudomonadati</taxon>
        <taxon>Pseudomonadota</taxon>
        <taxon>Alphaproteobacteria</taxon>
        <taxon>Hyphomicrobiales</taxon>
        <taxon>Xanthobacteraceae</taxon>
        <taxon>Labrys</taxon>
    </lineage>
</organism>
<name>A0ABV3PIM8_9HYPH</name>
<evidence type="ECO:0000313" key="2">
    <source>
        <dbReference type="Proteomes" id="UP001555786"/>
    </source>
</evidence>
<gene>
    <name evidence="1" type="ORF">ABXS05_07910</name>
</gene>
<keyword evidence="2" id="KW-1185">Reference proteome</keyword>
<dbReference type="RefSeq" id="WP_367623500.1">
    <property type="nucleotide sequence ID" value="NZ_JBFNQD010000002.1"/>
</dbReference>
<dbReference type="PANTHER" id="PTHR35984:SF1">
    <property type="entry name" value="PERIPLASMIC SERINE PROTEASE"/>
    <property type="match status" value="1"/>
</dbReference>
<dbReference type="SUPFAM" id="SSF52096">
    <property type="entry name" value="ClpP/crotonase"/>
    <property type="match status" value="1"/>
</dbReference>